<dbReference type="RefSeq" id="WP_161157796.1">
    <property type="nucleotide sequence ID" value="NZ_WEKT01000051.1"/>
</dbReference>
<organism evidence="2 3">
    <name type="scientific">Vibrio eleionomae</name>
    <dbReference type="NCBI Taxonomy" id="2653505"/>
    <lineage>
        <taxon>Bacteria</taxon>
        <taxon>Pseudomonadati</taxon>
        <taxon>Pseudomonadota</taxon>
        <taxon>Gammaproteobacteria</taxon>
        <taxon>Vibrionales</taxon>
        <taxon>Vibrionaceae</taxon>
        <taxon>Vibrio</taxon>
    </lineage>
</organism>
<name>A0A7X4RWK9_9VIBR</name>
<feature type="transmembrane region" description="Helical" evidence="1">
    <location>
        <begin position="20"/>
        <end position="46"/>
    </location>
</feature>
<keyword evidence="1" id="KW-0812">Transmembrane</keyword>
<dbReference type="Proteomes" id="UP000462621">
    <property type="component" value="Unassembled WGS sequence"/>
</dbReference>
<reference evidence="2 3" key="1">
    <citation type="submission" date="2019-10" db="EMBL/GenBank/DDBJ databases">
        <title>Vibrio sp. nov. isolated from a shrimp pond.</title>
        <authorList>
            <person name="Gomez-Gil B."/>
            <person name="Enciso-Ibarra J."/>
            <person name="Enciso-Ibarra K."/>
            <person name="Bolan-Mejia C."/>
        </authorList>
    </citation>
    <scope>NUCLEOTIDE SEQUENCE [LARGE SCALE GENOMIC DNA]</scope>
    <source>
        <strain evidence="2 3">CAIM 722</strain>
    </source>
</reference>
<keyword evidence="3" id="KW-1185">Reference proteome</keyword>
<comment type="caution">
    <text evidence="2">The sequence shown here is derived from an EMBL/GenBank/DDBJ whole genome shotgun (WGS) entry which is preliminary data.</text>
</comment>
<proteinExistence type="predicted"/>
<keyword evidence="1" id="KW-1133">Transmembrane helix</keyword>
<evidence type="ECO:0000313" key="3">
    <source>
        <dbReference type="Proteomes" id="UP000462621"/>
    </source>
</evidence>
<evidence type="ECO:0000256" key="1">
    <source>
        <dbReference type="SAM" id="Phobius"/>
    </source>
</evidence>
<evidence type="ECO:0008006" key="4">
    <source>
        <dbReference type="Google" id="ProtNLM"/>
    </source>
</evidence>
<feature type="transmembrane region" description="Helical" evidence="1">
    <location>
        <begin position="66"/>
        <end position="96"/>
    </location>
</feature>
<dbReference type="AlphaFoldDB" id="A0A7X4RWK9"/>
<sequence>MNNELYNQPPQPDTTRTHAIIAYVLLAIGLASGGFFTLVGVIWAYVKRGDAAQTIYYSHFENVISTFWISLVLTIVSFLLWFFGIGVLLFFAVYIFNIYRIAKGLIKAIDYKPYF</sequence>
<protein>
    <recommendedName>
        <fullName evidence="4">DUF4870 domain-containing protein</fullName>
    </recommendedName>
</protein>
<dbReference type="EMBL" id="WEKT01000051">
    <property type="protein sequence ID" value="MZI95319.1"/>
    <property type="molecule type" value="Genomic_DNA"/>
</dbReference>
<gene>
    <name evidence="2" type="ORF">F9817_19270</name>
</gene>
<keyword evidence="1" id="KW-0472">Membrane</keyword>
<evidence type="ECO:0000313" key="2">
    <source>
        <dbReference type="EMBL" id="MZI95319.1"/>
    </source>
</evidence>
<accession>A0A7X4RWK9</accession>